<evidence type="ECO:0000313" key="3">
    <source>
        <dbReference type="Proteomes" id="UP000075320"/>
    </source>
</evidence>
<organism evidence="2 3">
    <name type="scientific">Bdellovibrio bacteriovorus</name>
    <dbReference type="NCBI Taxonomy" id="959"/>
    <lineage>
        <taxon>Bacteria</taxon>
        <taxon>Pseudomonadati</taxon>
        <taxon>Bdellovibrionota</taxon>
        <taxon>Bdellovibrionia</taxon>
        <taxon>Bdellovibrionales</taxon>
        <taxon>Pseudobdellovibrionaceae</taxon>
        <taxon>Bdellovibrio</taxon>
    </lineage>
</organism>
<protein>
    <recommendedName>
        <fullName evidence="1">PilZ domain-containing protein</fullName>
    </recommendedName>
</protein>
<dbReference type="GO" id="GO:0035438">
    <property type="term" value="F:cyclic-di-GMP binding"/>
    <property type="evidence" value="ECO:0007669"/>
    <property type="project" value="InterPro"/>
</dbReference>
<evidence type="ECO:0000259" key="1">
    <source>
        <dbReference type="Pfam" id="PF07238"/>
    </source>
</evidence>
<accession>A0A150WS41</accession>
<reference evidence="2 3" key="1">
    <citation type="submission" date="2016-03" db="EMBL/GenBank/DDBJ databases">
        <authorList>
            <person name="Ploux O."/>
        </authorList>
    </citation>
    <scope>NUCLEOTIDE SEQUENCE [LARGE SCALE GENOMIC DNA]</scope>
    <source>
        <strain evidence="2 3">R0</strain>
    </source>
</reference>
<dbReference type="AlphaFoldDB" id="A0A150WS41"/>
<name>A0A150WS41_BDEBC</name>
<dbReference type="OrthoDB" id="5292638at2"/>
<sequence length="169" mass="18628">MGKVLDITSRLKSQNSVENERVTTAADVHDITAARQEILSRDRRHVKRTILTEFVGAFVVLPEKGLLKAALYDISDSGLAFDLELLEGGFASGEEVAMRVYLNHSTYFPFTIRVTNARAIEDEGVVRHGANFIKGSVNDVALHHFIKFIETVSASLKTDSGDVQVSHIS</sequence>
<dbReference type="Pfam" id="PF07238">
    <property type="entry name" value="PilZ"/>
    <property type="match status" value="1"/>
</dbReference>
<feature type="domain" description="PilZ" evidence="1">
    <location>
        <begin position="43"/>
        <end position="139"/>
    </location>
</feature>
<dbReference type="InterPro" id="IPR009875">
    <property type="entry name" value="PilZ_domain"/>
</dbReference>
<proteinExistence type="predicted"/>
<keyword evidence="3" id="KW-1185">Reference proteome</keyword>
<dbReference type="EMBL" id="LUKE01000001">
    <property type="protein sequence ID" value="KYG67333.1"/>
    <property type="molecule type" value="Genomic_DNA"/>
</dbReference>
<comment type="caution">
    <text evidence="2">The sequence shown here is derived from an EMBL/GenBank/DDBJ whole genome shotgun (WGS) entry which is preliminary data.</text>
</comment>
<gene>
    <name evidence="2" type="ORF">AZI86_10075</name>
</gene>
<dbReference type="RefSeq" id="WP_061834907.1">
    <property type="nucleotide sequence ID" value="NZ_LUKE01000001.1"/>
</dbReference>
<dbReference type="Proteomes" id="UP000075320">
    <property type="component" value="Unassembled WGS sequence"/>
</dbReference>
<evidence type="ECO:0000313" key="2">
    <source>
        <dbReference type="EMBL" id="KYG67333.1"/>
    </source>
</evidence>